<reference evidence="1" key="1">
    <citation type="journal article" date="2020" name="J Insects Food Feed">
        <title>The yellow mealworm (Tenebrio molitor) genome: a resource for the emerging insects as food and feed industry.</title>
        <authorList>
            <person name="Eriksson T."/>
            <person name="Andere A."/>
            <person name="Kelstrup H."/>
            <person name="Emery V."/>
            <person name="Picard C."/>
        </authorList>
    </citation>
    <scope>NUCLEOTIDE SEQUENCE</scope>
    <source>
        <strain evidence="1">Stoneville</strain>
        <tissue evidence="1">Whole head</tissue>
    </source>
</reference>
<gene>
    <name evidence="1" type="ORF">GEV33_004485</name>
</gene>
<evidence type="ECO:0000313" key="2">
    <source>
        <dbReference type="Proteomes" id="UP000719412"/>
    </source>
</evidence>
<evidence type="ECO:0000313" key="1">
    <source>
        <dbReference type="EMBL" id="KAH0818306.1"/>
    </source>
</evidence>
<accession>A0A8J6HQQ5</accession>
<keyword evidence="2" id="KW-1185">Reference proteome</keyword>
<organism evidence="1 2">
    <name type="scientific">Tenebrio molitor</name>
    <name type="common">Yellow mealworm beetle</name>
    <dbReference type="NCBI Taxonomy" id="7067"/>
    <lineage>
        <taxon>Eukaryota</taxon>
        <taxon>Metazoa</taxon>
        <taxon>Ecdysozoa</taxon>
        <taxon>Arthropoda</taxon>
        <taxon>Hexapoda</taxon>
        <taxon>Insecta</taxon>
        <taxon>Pterygota</taxon>
        <taxon>Neoptera</taxon>
        <taxon>Endopterygota</taxon>
        <taxon>Coleoptera</taxon>
        <taxon>Polyphaga</taxon>
        <taxon>Cucujiformia</taxon>
        <taxon>Tenebrionidae</taxon>
        <taxon>Tenebrio</taxon>
    </lineage>
</organism>
<comment type="caution">
    <text evidence="1">The sequence shown here is derived from an EMBL/GenBank/DDBJ whole genome shotgun (WGS) entry which is preliminary data.</text>
</comment>
<dbReference type="Proteomes" id="UP000719412">
    <property type="component" value="Unassembled WGS sequence"/>
</dbReference>
<sequence length="91" mass="10103">MICLMRVQNRGERGQSNKTYGVPLLFLISPKLVLSPVGRAARKYFDFGSEGNCQPEKIPKNIARLVVRTLLMILIGLEDTLENSSVGRGAR</sequence>
<dbReference type="AlphaFoldDB" id="A0A8J6HQQ5"/>
<reference evidence="1" key="2">
    <citation type="submission" date="2021-08" db="EMBL/GenBank/DDBJ databases">
        <authorList>
            <person name="Eriksson T."/>
        </authorList>
    </citation>
    <scope>NUCLEOTIDE SEQUENCE</scope>
    <source>
        <strain evidence="1">Stoneville</strain>
        <tissue evidence="1">Whole head</tissue>
    </source>
</reference>
<proteinExistence type="predicted"/>
<dbReference type="EMBL" id="JABDTM020017938">
    <property type="protein sequence ID" value="KAH0818306.1"/>
    <property type="molecule type" value="Genomic_DNA"/>
</dbReference>
<name>A0A8J6HQQ5_TENMO</name>
<protein>
    <submittedName>
        <fullName evidence="1">Uncharacterized protein</fullName>
    </submittedName>
</protein>